<protein>
    <recommendedName>
        <fullName evidence="4">Helix-turn-helix domain-containing protein</fullName>
    </recommendedName>
</protein>
<evidence type="ECO:0008006" key="4">
    <source>
        <dbReference type="Google" id="ProtNLM"/>
    </source>
</evidence>
<evidence type="ECO:0000313" key="2">
    <source>
        <dbReference type="EMBL" id="CAG7657863.1"/>
    </source>
</evidence>
<evidence type="ECO:0000313" key="3">
    <source>
        <dbReference type="Proteomes" id="UP001153328"/>
    </source>
</evidence>
<comment type="caution">
    <text evidence="2">The sequence shown here is derived from an EMBL/GenBank/DDBJ whole genome shotgun (WGS) entry which is preliminary data.</text>
</comment>
<accession>A0A9W4H8B7</accession>
<organism evidence="2 3">
    <name type="scientific">Actinacidiphila bryophytorum</name>
    <dbReference type="NCBI Taxonomy" id="1436133"/>
    <lineage>
        <taxon>Bacteria</taxon>
        <taxon>Bacillati</taxon>
        <taxon>Actinomycetota</taxon>
        <taxon>Actinomycetes</taxon>
        <taxon>Kitasatosporales</taxon>
        <taxon>Streptomycetaceae</taxon>
        <taxon>Actinacidiphila</taxon>
    </lineage>
</organism>
<feature type="region of interest" description="Disordered" evidence="1">
    <location>
        <begin position="259"/>
        <end position="302"/>
    </location>
</feature>
<dbReference type="EMBL" id="CAJVAX010000023">
    <property type="protein sequence ID" value="CAG7657863.1"/>
    <property type="molecule type" value="Genomic_DNA"/>
</dbReference>
<gene>
    <name evidence="2" type="ORF">SBRY_90068</name>
</gene>
<name>A0A9W4H8B7_9ACTN</name>
<sequence>MPTTVLCEACRRGPDNGTPGLALDGLRLCAPCARLLARRIQDLPQMYEECGRALGGAAPGGVREHTSGGPLPGMTINGTAMEVRTEILGTLSAWSGLVAEQRGVSAPQRQVARLAGFLLRHLRWLAAHPAAGDAAAEVAQLARAARRTLTADPVRRVQVGGCVETGCRGRLVATFRSGGLDERTRIRCDADPDHSWATAEWTLLRRAVPGAPAGESWLTAQDIARLWNTPVGTVYRLASEHRWPRRSHGGRTYYSEQAPHAHFTRPPPPPASPPRRGACHSRATPPHQRPRPPPARPAPPTR</sequence>
<dbReference type="AlphaFoldDB" id="A0A9W4H8B7"/>
<reference evidence="2" key="1">
    <citation type="submission" date="2021-06" db="EMBL/GenBank/DDBJ databases">
        <authorList>
            <person name="Arsene-Ploetze F."/>
        </authorList>
    </citation>
    <scope>NUCLEOTIDE SEQUENCE</scope>
    <source>
        <strain evidence="2">SBRY1</strain>
    </source>
</reference>
<proteinExistence type="predicted"/>
<dbReference type="Proteomes" id="UP001153328">
    <property type="component" value="Unassembled WGS sequence"/>
</dbReference>
<keyword evidence="3" id="KW-1185">Reference proteome</keyword>
<feature type="compositionally biased region" description="Pro residues" evidence="1">
    <location>
        <begin position="291"/>
        <end position="302"/>
    </location>
</feature>
<dbReference type="RefSeq" id="WP_251513875.1">
    <property type="nucleotide sequence ID" value="NZ_CAJVAX010000023.1"/>
</dbReference>
<evidence type="ECO:0000256" key="1">
    <source>
        <dbReference type="SAM" id="MobiDB-lite"/>
    </source>
</evidence>